<dbReference type="AlphaFoldDB" id="A0AAV4QSH4"/>
<feature type="non-terminal residue" evidence="1">
    <location>
        <position position="1"/>
    </location>
</feature>
<evidence type="ECO:0000313" key="2">
    <source>
        <dbReference type="Proteomes" id="UP001054945"/>
    </source>
</evidence>
<reference evidence="1 2" key="1">
    <citation type="submission" date="2021-06" db="EMBL/GenBank/DDBJ databases">
        <title>Caerostris extrusa draft genome.</title>
        <authorList>
            <person name="Kono N."/>
            <person name="Arakawa K."/>
        </authorList>
    </citation>
    <scope>NUCLEOTIDE SEQUENCE [LARGE SCALE GENOMIC DNA]</scope>
</reference>
<accession>A0AAV4QSH4</accession>
<keyword evidence="2" id="KW-1185">Reference proteome</keyword>
<name>A0AAV4QSH4_CAEEX</name>
<comment type="caution">
    <text evidence="1">The sequence shown here is derived from an EMBL/GenBank/DDBJ whole genome shotgun (WGS) entry which is preliminary data.</text>
</comment>
<protein>
    <submittedName>
        <fullName evidence="1">Uncharacterized protein</fullName>
    </submittedName>
</protein>
<proteinExistence type="predicted"/>
<dbReference type="Proteomes" id="UP001054945">
    <property type="component" value="Unassembled WGS sequence"/>
</dbReference>
<organism evidence="1 2">
    <name type="scientific">Caerostris extrusa</name>
    <name type="common">Bark spider</name>
    <name type="synonym">Caerostris bankana</name>
    <dbReference type="NCBI Taxonomy" id="172846"/>
    <lineage>
        <taxon>Eukaryota</taxon>
        <taxon>Metazoa</taxon>
        <taxon>Ecdysozoa</taxon>
        <taxon>Arthropoda</taxon>
        <taxon>Chelicerata</taxon>
        <taxon>Arachnida</taxon>
        <taxon>Araneae</taxon>
        <taxon>Araneomorphae</taxon>
        <taxon>Entelegynae</taxon>
        <taxon>Araneoidea</taxon>
        <taxon>Araneidae</taxon>
        <taxon>Caerostris</taxon>
    </lineage>
</organism>
<gene>
    <name evidence="1" type="ORF">CEXT_461771</name>
</gene>
<evidence type="ECO:0000313" key="1">
    <source>
        <dbReference type="EMBL" id="GIY11052.1"/>
    </source>
</evidence>
<dbReference type="EMBL" id="BPLR01006598">
    <property type="protein sequence ID" value="GIY11052.1"/>
    <property type="molecule type" value="Genomic_DNA"/>
</dbReference>
<sequence>YALNLGKGFRYWSRAKGAAVTPAGENSGIEFIGDQSNQPFSGVIEKRISQFSLSSNSSYSKS</sequence>